<evidence type="ECO:0000313" key="1">
    <source>
        <dbReference type="EMBL" id="MPC81675.1"/>
    </source>
</evidence>
<protein>
    <submittedName>
        <fullName evidence="1">Uncharacterized protein</fullName>
    </submittedName>
</protein>
<keyword evidence="2" id="KW-1185">Reference proteome</keyword>
<reference evidence="1 2" key="1">
    <citation type="submission" date="2019-05" db="EMBL/GenBank/DDBJ databases">
        <title>Another draft genome of Portunus trituberculatus and its Hox gene families provides insights of decapod evolution.</title>
        <authorList>
            <person name="Jeong J.-H."/>
            <person name="Song I."/>
            <person name="Kim S."/>
            <person name="Choi T."/>
            <person name="Kim D."/>
            <person name="Ryu S."/>
            <person name="Kim W."/>
        </authorList>
    </citation>
    <scope>NUCLEOTIDE SEQUENCE [LARGE SCALE GENOMIC DNA]</scope>
    <source>
        <tissue evidence="1">Muscle</tissue>
    </source>
</reference>
<sequence length="132" mass="15444">MGEQDEEPNPHWLMLRLRLHPFNWPPLWIGGEMCARIPKPANERVLLAASLTCPPPATRSITFPVFHVLVLFSHLLQHLTVRSRKENRLFFLLHHLSQHSFTITPTQSPWIHVRFLLCPVKAVFKRLEFISL</sequence>
<comment type="caution">
    <text evidence="1">The sequence shown here is derived from an EMBL/GenBank/DDBJ whole genome shotgun (WGS) entry which is preliminary data.</text>
</comment>
<accession>A0A5B7IHI2</accession>
<proteinExistence type="predicted"/>
<gene>
    <name evidence="1" type="ORF">E2C01_076304</name>
</gene>
<organism evidence="1 2">
    <name type="scientific">Portunus trituberculatus</name>
    <name type="common">Swimming crab</name>
    <name type="synonym">Neptunus trituberculatus</name>
    <dbReference type="NCBI Taxonomy" id="210409"/>
    <lineage>
        <taxon>Eukaryota</taxon>
        <taxon>Metazoa</taxon>
        <taxon>Ecdysozoa</taxon>
        <taxon>Arthropoda</taxon>
        <taxon>Crustacea</taxon>
        <taxon>Multicrustacea</taxon>
        <taxon>Malacostraca</taxon>
        <taxon>Eumalacostraca</taxon>
        <taxon>Eucarida</taxon>
        <taxon>Decapoda</taxon>
        <taxon>Pleocyemata</taxon>
        <taxon>Brachyura</taxon>
        <taxon>Eubrachyura</taxon>
        <taxon>Portunoidea</taxon>
        <taxon>Portunidae</taxon>
        <taxon>Portuninae</taxon>
        <taxon>Portunus</taxon>
    </lineage>
</organism>
<dbReference type="Proteomes" id="UP000324222">
    <property type="component" value="Unassembled WGS sequence"/>
</dbReference>
<dbReference type="AlphaFoldDB" id="A0A5B7IHI2"/>
<dbReference type="EMBL" id="VSRR010057637">
    <property type="protein sequence ID" value="MPC81675.1"/>
    <property type="molecule type" value="Genomic_DNA"/>
</dbReference>
<evidence type="ECO:0000313" key="2">
    <source>
        <dbReference type="Proteomes" id="UP000324222"/>
    </source>
</evidence>
<name>A0A5B7IHI2_PORTR</name>